<gene>
    <name evidence="13" type="ORF">RT41_GL001874</name>
</gene>
<dbReference type="InterPro" id="IPR024932">
    <property type="entry name" value="ApbE"/>
</dbReference>
<comment type="subcellular location">
    <subcellularLocation>
        <location evidence="12">Cell inner membrane</location>
        <topology evidence="12">Lipid-anchor</topology>
        <orientation evidence="12">Periplasmic side</orientation>
    </subcellularLocation>
</comment>
<evidence type="ECO:0000313" key="14">
    <source>
        <dbReference type="Proteomes" id="UP000218181"/>
    </source>
</evidence>
<dbReference type="EC" id="2.7.1.180" evidence="1 10"/>
<evidence type="ECO:0000256" key="5">
    <source>
        <dbReference type="ARBA" id="ARBA00022723"/>
    </source>
</evidence>
<feature type="chain" id="PRO_5039743518" description="FAD:protein FMN transferase" evidence="12">
    <location>
        <begin position="24"/>
        <end position="366"/>
    </location>
</feature>
<evidence type="ECO:0000256" key="8">
    <source>
        <dbReference type="ARBA" id="ARBA00031306"/>
    </source>
</evidence>
<dbReference type="PROSITE" id="PS51257">
    <property type="entry name" value="PROKAR_LIPOPROTEIN"/>
    <property type="match status" value="1"/>
</dbReference>
<keyword evidence="7 10" id="KW-0460">Magnesium</keyword>
<keyword evidence="4 10" id="KW-0808">Transferase</keyword>
<keyword evidence="5 10" id="KW-0479">Metal-binding</keyword>
<evidence type="ECO:0000256" key="3">
    <source>
        <dbReference type="ARBA" id="ARBA00022630"/>
    </source>
</evidence>
<evidence type="ECO:0000256" key="11">
    <source>
        <dbReference type="PIRSR" id="PIRSR006268-2"/>
    </source>
</evidence>
<evidence type="ECO:0000256" key="10">
    <source>
        <dbReference type="PIRNR" id="PIRNR006268"/>
    </source>
</evidence>
<keyword evidence="12" id="KW-0732">Signal</keyword>
<protein>
    <recommendedName>
        <fullName evidence="2 10">FAD:protein FMN transferase</fullName>
        <ecNumber evidence="1 10">2.7.1.180</ecNumber>
    </recommendedName>
    <alternativeName>
        <fullName evidence="8 10">Flavin transferase</fullName>
    </alternativeName>
</protein>
<dbReference type="PIRSF" id="PIRSF006268">
    <property type="entry name" value="ApbE"/>
    <property type="match status" value="1"/>
</dbReference>
<feature type="binding site" evidence="11">
    <location>
        <position position="309"/>
    </location>
    <ligand>
        <name>Mg(2+)</name>
        <dbReference type="ChEBI" id="CHEBI:18420"/>
    </ligand>
</feature>
<feature type="binding site" evidence="11">
    <location>
        <position position="305"/>
    </location>
    <ligand>
        <name>Mg(2+)</name>
        <dbReference type="ChEBI" id="CHEBI:18420"/>
    </ligand>
</feature>
<keyword evidence="6 10" id="KW-0274">FAD</keyword>
<feature type="signal peptide" evidence="12">
    <location>
        <begin position="1"/>
        <end position="23"/>
    </location>
</feature>
<dbReference type="GO" id="GO:0016740">
    <property type="term" value="F:transferase activity"/>
    <property type="evidence" value="ECO:0007669"/>
    <property type="project" value="UniProtKB-UniRule"/>
</dbReference>
<keyword evidence="14" id="KW-1185">Reference proteome</keyword>
<dbReference type="GO" id="GO:0005886">
    <property type="term" value="C:plasma membrane"/>
    <property type="evidence" value="ECO:0007669"/>
    <property type="project" value="UniProtKB-SubCell"/>
</dbReference>
<dbReference type="Proteomes" id="UP000218181">
    <property type="component" value="Unassembled WGS sequence"/>
</dbReference>
<name>A0A2A5RJW6_9LACT</name>
<evidence type="ECO:0000313" key="13">
    <source>
        <dbReference type="EMBL" id="PCR99498.1"/>
    </source>
</evidence>
<keyword evidence="12 13" id="KW-0449">Lipoprotein</keyword>
<keyword evidence="12" id="KW-0472">Membrane</keyword>
<keyword evidence="3 10" id="KW-0285">Flavoprotein</keyword>
<comment type="similarity">
    <text evidence="10 12">Belongs to the ApbE family.</text>
</comment>
<dbReference type="PANTHER" id="PTHR30040:SF2">
    <property type="entry name" value="FAD:PROTEIN FMN TRANSFERASE"/>
    <property type="match status" value="1"/>
</dbReference>
<comment type="catalytic activity">
    <reaction evidence="9 10 12">
        <text>L-threonyl-[protein] + FAD = FMN-L-threonyl-[protein] + AMP + H(+)</text>
        <dbReference type="Rhea" id="RHEA:36847"/>
        <dbReference type="Rhea" id="RHEA-COMP:11060"/>
        <dbReference type="Rhea" id="RHEA-COMP:11061"/>
        <dbReference type="ChEBI" id="CHEBI:15378"/>
        <dbReference type="ChEBI" id="CHEBI:30013"/>
        <dbReference type="ChEBI" id="CHEBI:57692"/>
        <dbReference type="ChEBI" id="CHEBI:74257"/>
        <dbReference type="ChEBI" id="CHEBI:456215"/>
        <dbReference type="EC" id="2.7.1.180"/>
    </reaction>
</comment>
<dbReference type="EMBL" id="JXJU01000008">
    <property type="protein sequence ID" value="PCR99498.1"/>
    <property type="molecule type" value="Genomic_DNA"/>
</dbReference>
<evidence type="ECO:0000256" key="1">
    <source>
        <dbReference type="ARBA" id="ARBA00011955"/>
    </source>
</evidence>
<evidence type="ECO:0000256" key="9">
    <source>
        <dbReference type="ARBA" id="ARBA00048540"/>
    </source>
</evidence>
<comment type="caution">
    <text evidence="13">The sequence shown here is derived from an EMBL/GenBank/DDBJ whole genome shotgun (WGS) entry which is preliminary data.</text>
</comment>
<organism evidence="13 14">
    <name type="scientific">Lactococcus fujiensis JCM 16395</name>
    <dbReference type="NCBI Taxonomy" id="1291764"/>
    <lineage>
        <taxon>Bacteria</taxon>
        <taxon>Bacillati</taxon>
        <taxon>Bacillota</taxon>
        <taxon>Bacilli</taxon>
        <taxon>Lactobacillales</taxon>
        <taxon>Streptococcaceae</taxon>
        <taxon>Lactococcus</taxon>
    </lineage>
</organism>
<sequence>MKFKKMKKIALFLSLAVSLVTLAACGTSKTTTTNENLLQTPYTKDVTTMGTFIQVTVYDKNKEKAVANALKIPVQYNTLTTVNQKGSEVDQINSNAGIKPVQVSAGVYQLIKAGYNYSKEYPESGYDITVGRLTKLWDIGFPDEKKPTQAEIDEVLPTINYKFVQFDDANQSVYLTNKGTKLDLGSIVKGYVAMLMVDSLKKAGVTTGIVDLGSSSIYVIGHSPRGNNSPWRIGIKDPNDPTGTQMGILDAANQHVNTSGIYERYLTVNNVKYSHELNPQTGYPFDNDIASITLLISGKDDTNGDGLSTVIFGLGTKKGYQLVEKMKNVEVVIVDKDDNVYITPGLKDKFKLTSSTYKIANINDLK</sequence>
<keyword evidence="12" id="KW-1003">Cell membrane</keyword>
<dbReference type="GO" id="GO:0046872">
    <property type="term" value="F:metal ion binding"/>
    <property type="evidence" value="ECO:0007669"/>
    <property type="project" value="UniProtKB-UniRule"/>
</dbReference>
<dbReference type="InterPro" id="IPR003374">
    <property type="entry name" value="ApbE-like_sf"/>
</dbReference>
<dbReference type="Pfam" id="PF02424">
    <property type="entry name" value="ApbE"/>
    <property type="match status" value="1"/>
</dbReference>
<comment type="function">
    <text evidence="12">Flavin transferase that catalyzes the transfer of the FMN moiety of FAD and its covalent binding to the hydroxyl group of a threonine residue in a target flavoprotein.</text>
</comment>
<evidence type="ECO:0000256" key="12">
    <source>
        <dbReference type="RuleBase" id="RU363002"/>
    </source>
</evidence>
<dbReference type="AlphaFoldDB" id="A0A2A5RJW6"/>
<comment type="cofactor">
    <cofactor evidence="11">
        <name>Mg(2+)</name>
        <dbReference type="ChEBI" id="CHEBI:18420"/>
    </cofactor>
    <cofactor evidence="11">
        <name>Mn(2+)</name>
        <dbReference type="ChEBI" id="CHEBI:29035"/>
    </cofactor>
    <text evidence="11">Magnesium. Can also use manganese.</text>
</comment>
<feature type="binding site" evidence="11">
    <location>
        <position position="186"/>
    </location>
    <ligand>
        <name>Mg(2+)</name>
        <dbReference type="ChEBI" id="CHEBI:18420"/>
    </ligand>
</feature>
<dbReference type="STRING" id="1291764.GCA_001311235_01635"/>
<proteinExistence type="inferred from homology"/>
<evidence type="ECO:0000256" key="6">
    <source>
        <dbReference type="ARBA" id="ARBA00022827"/>
    </source>
</evidence>
<dbReference type="SUPFAM" id="SSF143631">
    <property type="entry name" value="ApbE-like"/>
    <property type="match status" value="1"/>
</dbReference>
<evidence type="ECO:0000256" key="4">
    <source>
        <dbReference type="ARBA" id="ARBA00022679"/>
    </source>
</evidence>
<dbReference type="PANTHER" id="PTHR30040">
    <property type="entry name" value="THIAMINE BIOSYNTHESIS LIPOPROTEIN APBE"/>
    <property type="match status" value="1"/>
</dbReference>
<reference evidence="13 14" key="1">
    <citation type="submission" date="2014-12" db="EMBL/GenBank/DDBJ databases">
        <title>Draft genome sequences of 10 type strains of Lactococcus.</title>
        <authorList>
            <person name="Sun Z."/>
            <person name="Zhong Z."/>
            <person name="Liu W."/>
            <person name="Zhang W."/>
            <person name="Zhang H."/>
        </authorList>
    </citation>
    <scope>NUCLEOTIDE SEQUENCE [LARGE SCALE GENOMIC DNA]</scope>
    <source>
        <strain evidence="13 14">JCM 16395</strain>
    </source>
</reference>
<accession>A0A2A5RJW6</accession>
<keyword evidence="12" id="KW-0997">Cell inner membrane</keyword>
<dbReference type="Gene3D" id="3.10.520.10">
    <property type="entry name" value="ApbE-like domains"/>
    <property type="match status" value="1"/>
</dbReference>
<evidence type="ECO:0000256" key="2">
    <source>
        <dbReference type="ARBA" id="ARBA00016337"/>
    </source>
</evidence>
<evidence type="ECO:0000256" key="7">
    <source>
        <dbReference type="ARBA" id="ARBA00022842"/>
    </source>
</evidence>